<evidence type="ECO:0000313" key="7">
    <source>
        <dbReference type="Proteomes" id="UP000031364"/>
    </source>
</evidence>
<protein>
    <submittedName>
        <fullName evidence="6">Beta-phosphoglucomutase</fullName>
    </submittedName>
</protein>
<organism evidence="6 7">
    <name type="scientific">Nocardia vulneris</name>
    <dbReference type="NCBI Taxonomy" id="1141657"/>
    <lineage>
        <taxon>Bacteria</taxon>
        <taxon>Bacillati</taxon>
        <taxon>Actinomycetota</taxon>
        <taxon>Actinomycetes</taxon>
        <taxon>Mycobacteriales</taxon>
        <taxon>Nocardiaceae</taxon>
        <taxon>Nocardia</taxon>
    </lineage>
</organism>
<dbReference type="Pfam" id="PF03632">
    <property type="entry name" value="Glyco_hydro_65m"/>
    <property type="match status" value="1"/>
</dbReference>
<dbReference type="InterPro" id="IPR011013">
    <property type="entry name" value="Gal_mutarotase_sf_dom"/>
</dbReference>
<comment type="similarity">
    <text evidence="1">Belongs to the HAD-like hydrolase superfamily. CbbY/CbbZ/Gph/YieH family.</text>
</comment>
<dbReference type="SFLD" id="SFLDS00003">
    <property type="entry name" value="Haloacid_Dehalogenase"/>
    <property type="match status" value="1"/>
</dbReference>
<accession>A0ABR4ZB76</accession>
<comment type="caution">
    <text evidence="6">The sequence shown here is derived from an EMBL/GenBank/DDBJ whole genome shotgun (WGS) entry which is preliminary data.</text>
</comment>
<dbReference type="InterPro" id="IPR005194">
    <property type="entry name" value="Glyco_hydro_65_C"/>
</dbReference>
<name>A0ABR4ZB76_9NOCA</name>
<dbReference type="Pfam" id="PF03636">
    <property type="entry name" value="Glyco_hydro_65N"/>
    <property type="match status" value="1"/>
</dbReference>
<dbReference type="Gene3D" id="2.70.98.40">
    <property type="entry name" value="Glycoside hydrolase, family 65, N-terminal domain"/>
    <property type="match status" value="1"/>
</dbReference>
<dbReference type="Proteomes" id="UP000031364">
    <property type="component" value="Unassembled WGS sequence"/>
</dbReference>
<dbReference type="EMBL" id="JNFP01000031">
    <property type="protein sequence ID" value="KIA62498.1"/>
    <property type="molecule type" value="Genomic_DNA"/>
</dbReference>
<dbReference type="PANTHER" id="PTHR11051">
    <property type="entry name" value="GLYCOSYL HYDROLASE-RELATED"/>
    <property type="match status" value="1"/>
</dbReference>
<dbReference type="SUPFAM" id="SSF48208">
    <property type="entry name" value="Six-hairpin glycosidases"/>
    <property type="match status" value="1"/>
</dbReference>
<proteinExistence type="inferred from homology"/>
<evidence type="ECO:0000256" key="2">
    <source>
        <dbReference type="ARBA" id="ARBA00023295"/>
    </source>
</evidence>
<dbReference type="NCBIfam" id="TIGR01509">
    <property type="entry name" value="HAD-SF-IA-v3"/>
    <property type="match status" value="1"/>
</dbReference>
<evidence type="ECO:0000259" key="3">
    <source>
        <dbReference type="Pfam" id="PF03632"/>
    </source>
</evidence>
<dbReference type="Pfam" id="PF03633">
    <property type="entry name" value="Glyco_hydro_65C"/>
    <property type="match status" value="1"/>
</dbReference>
<dbReference type="InterPro" id="IPR010976">
    <property type="entry name" value="B-phosphoglucomutase_hydrolase"/>
</dbReference>
<dbReference type="SFLD" id="SFLDG01129">
    <property type="entry name" value="C1.5:_HAD__Beta-PGM__Phosphata"/>
    <property type="match status" value="1"/>
</dbReference>
<evidence type="ECO:0000259" key="4">
    <source>
        <dbReference type="Pfam" id="PF03633"/>
    </source>
</evidence>
<dbReference type="InterPro" id="IPR005195">
    <property type="entry name" value="Glyco_hydro_65_M"/>
</dbReference>
<dbReference type="Gene3D" id="1.50.10.10">
    <property type="match status" value="1"/>
</dbReference>
<feature type="domain" description="Glycoside hydrolase family 65 N-terminal" evidence="5">
    <location>
        <begin position="266"/>
        <end position="516"/>
    </location>
</feature>
<gene>
    <name evidence="6" type="ORF">FG87_24775</name>
</gene>
<dbReference type="Pfam" id="PF00702">
    <property type="entry name" value="Hydrolase"/>
    <property type="match status" value="1"/>
</dbReference>
<reference evidence="6 7" key="1">
    <citation type="journal article" date="2014" name="Int. J. Syst. Evol. Microbiol.">
        <title>Nocardia vulneris sp. nov., isolated from wounds of human patients in North America.</title>
        <authorList>
            <person name="Lasker B.A."/>
            <person name="Bell M."/>
            <person name="Klenk H.P."/>
            <person name="Sproer C."/>
            <person name="Schumann C."/>
            <person name="Schumann P."/>
            <person name="Brown J.M."/>
        </authorList>
    </citation>
    <scope>NUCLEOTIDE SEQUENCE [LARGE SCALE GENOMIC DNA]</scope>
    <source>
        <strain evidence="6 7">W9851</strain>
    </source>
</reference>
<dbReference type="InterPro" id="IPR005196">
    <property type="entry name" value="Glyco_hydro_65_N"/>
</dbReference>
<dbReference type="InterPro" id="IPR008928">
    <property type="entry name" value="6-hairpin_glycosidase_sf"/>
</dbReference>
<dbReference type="PANTHER" id="PTHR11051:SF8">
    <property type="entry name" value="PROTEIN-GLUCOSYLGALACTOSYLHYDROXYLYSINE GLUCOSIDASE"/>
    <property type="match status" value="1"/>
</dbReference>
<dbReference type="NCBIfam" id="TIGR02009">
    <property type="entry name" value="PGMB-YQAB-SF"/>
    <property type="match status" value="1"/>
</dbReference>
<evidence type="ECO:0000256" key="1">
    <source>
        <dbReference type="ARBA" id="ARBA00006171"/>
    </source>
</evidence>
<dbReference type="RefSeq" id="WP_043675013.1">
    <property type="nucleotide sequence ID" value="NZ_BDCI01000039.1"/>
</dbReference>
<dbReference type="InterPro" id="IPR037018">
    <property type="entry name" value="GH65_N"/>
</dbReference>
<dbReference type="Gene3D" id="3.40.50.1000">
    <property type="entry name" value="HAD superfamily/HAD-like"/>
    <property type="match status" value="1"/>
</dbReference>
<dbReference type="Gene3D" id="2.60.420.10">
    <property type="entry name" value="Maltose phosphorylase, domain 3"/>
    <property type="match status" value="1"/>
</dbReference>
<dbReference type="InterPro" id="IPR012341">
    <property type="entry name" value="6hp_glycosidase-like_sf"/>
</dbReference>
<keyword evidence="2" id="KW-0378">Hydrolase</keyword>
<dbReference type="Gene3D" id="1.10.150.240">
    <property type="entry name" value="Putative phosphatase, domain 2"/>
    <property type="match status" value="1"/>
</dbReference>
<dbReference type="InterPro" id="IPR006439">
    <property type="entry name" value="HAD-SF_hydro_IA"/>
</dbReference>
<evidence type="ECO:0000313" key="6">
    <source>
        <dbReference type="EMBL" id="KIA62498.1"/>
    </source>
</evidence>
<dbReference type="SUPFAM" id="SSF74650">
    <property type="entry name" value="Galactose mutarotase-like"/>
    <property type="match status" value="1"/>
</dbReference>
<dbReference type="SUPFAM" id="SSF56784">
    <property type="entry name" value="HAD-like"/>
    <property type="match status" value="1"/>
</dbReference>
<dbReference type="InterPro" id="IPR023214">
    <property type="entry name" value="HAD_sf"/>
</dbReference>
<dbReference type="InterPro" id="IPR036412">
    <property type="entry name" value="HAD-like_sf"/>
</dbReference>
<feature type="domain" description="Glycoside hydrolase family 65 central catalytic" evidence="3">
    <location>
        <begin position="573"/>
        <end position="968"/>
    </location>
</feature>
<keyword evidence="7" id="KW-1185">Reference proteome</keyword>
<feature type="domain" description="Glycoside hydrolase family 65 C-terminal" evidence="4">
    <location>
        <begin position="978"/>
        <end position="1042"/>
    </location>
</feature>
<keyword evidence="2" id="KW-0326">Glycosidase</keyword>
<evidence type="ECO:0000259" key="5">
    <source>
        <dbReference type="Pfam" id="PF03636"/>
    </source>
</evidence>
<sequence length="1062" mass="116878">MAHIAPSGPLGARPPYDAVLFDMDGVVTDTATVHAAAWKQLFDTVLRDDRLTTTVPPRPFEDADYHRLVDGRARTDGVAAFLSSRGITLPPGSDTDPDDAWTVNGLANRKNSIFLTLLAQQGVRAFPSTVDLVCRLRNGGVPVGLVTASRNAHAILTAAGLTDLFDVVIDGDTAETLALPGKPDPALFLEAARRLGVPPQRAAVVEDAPSGVRAGVAGGFGLVVGVDRRLHPDGLAAAGADFVVRDVAELDLGVLFTDPWLLSYGGSDSAHERQREALTTLANGYFGTRGCSPEYFCGRTHYPGTYIAGVYNRRTGTLAQRTIEEEQIVNVPNWLPLDIRFGGVWWSDEAVAVRNERRDLDLRTGIYTRTALLVEPQGRTLLVTQRRIVSMARPHVAALETTVVPQGWSGEVDVRSGIDAGVTNSNVAEYPSFTHRQLTRIEADPVDEHTFTVQAETSSSRIRIAVAARTTLRGTIASRPVAENDGAEHYSQVLHVPVQDGQPTVVDKVVAIVTSRDHAIAAPALGAVTELNRAPAGFTGLFLEHHDAWTALWDQLAIELDGTDTQTRLVLNLHLFHLAQTLTEHTAEHDAGIPVRGLHGEGYRGHIFWDELFVMPLLTLHRPEVAKAALRYRARRLPAARFAAAEHGWRGALFPWQSGSDGREETPAQLFNPRSKRWMPDNSRHQRHVGLAIAYNAWQFYECTGDLTWLAEHGAELIIEVARLFTAMTRHDRAADRYHLDGVMGPDEYHDGYPDAPGTGLRDNAYTNVLAAWVCGKAVETLDLLAGHARETLCRRMHIDDPAEPAQWTRRSLRMAVPFHDGVLSQFDGYAELAELDWDNYRHRYGNIGRLDLILEAEGDTTNRYKLAKQADVLMLIYLLGPGRLLEFLDRLGYPCTRETLDRTVDYYLHRTSDGSTLSQVVHASVLARMRPERAWAVFQRALVADLDDTQGGTTQHGIHFAAMAGTVDIVIRAFAGLRCYRDRLVFDPRLPQQLSGVRFGLHYRGHRIDVALDHHRLRLTSRPAASAAPIDLDVAGSSATLHSGQTQEFDLAPADARLPVE</sequence>
<dbReference type="InterPro" id="IPR023198">
    <property type="entry name" value="PGP-like_dom2"/>
</dbReference>